<proteinExistence type="predicted"/>
<dbReference type="Gene3D" id="3.40.630.30">
    <property type="match status" value="1"/>
</dbReference>
<reference evidence="5" key="1">
    <citation type="submission" date="2018-03" db="EMBL/GenBank/DDBJ databases">
        <authorList>
            <person name="Rodrigo-Torres L."/>
            <person name="Arahal R. D."/>
            <person name="Lucena T."/>
        </authorList>
    </citation>
    <scope>NUCLEOTIDE SEQUENCE [LARGE SCALE GENOMIC DNA]</scope>
    <source>
        <strain evidence="5">CECT 7615</strain>
    </source>
</reference>
<dbReference type="SUPFAM" id="SSF55729">
    <property type="entry name" value="Acyl-CoA N-acyltransferases (Nat)"/>
    <property type="match status" value="1"/>
</dbReference>
<dbReference type="InterPro" id="IPR000182">
    <property type="entry name" value="GNAT_dom"/>
</dbReference>
<evidence type="ECO:0000259" key="3">
    <source>
        <dbReference type="PROSITE" id="PS51186"/>
    </source>
</evidence>
<dbReference type="InterPro" id="IPR050832">
    <property type="entry name" value="Bact_Acetyltransf"/>
</dbReference>
<protein>
    <submittedName>
        <fullName evidence="4">Putative N-acetyltransferase</fullName>
        <ecNumber evidence="4">2.3.1.-</ecNumber>
    </submittedName>
</protein>
<evidence type="ECO:0000256" key="1">
    <source>
        <dbReference type="ARBA" id="ARBA00022679"/>
    </source>
</evidence>
<keyword evidence="2 4" id="KW-0012">Acyltransferase</keyword>
<organism evidence="4 5">
    <name type="scientific">Falsiruegeria mediterranea M17</name>
    <dbReference type="NCBI Taxonomy" id="1200281"/>
    <lineage>
        <taxon>Bacteria</taxon>
        <taxon>Pseudomonadati</taxon>
        <taxon>Pseudomonadota</taxon>
        <taxon>Alphaproteobacteria</taxon>
        <taxon>Rhodobacterales</taxon>
        <taxon>Roseobacteraceae</taxon>
        <taxon>Falsiruegeria</taxon>
    </lineage>
</organism>
<dbReference type="CDD" id="cd04301">
    <property type="entry name" value="NAT_SF"/>
    <property type="match status" value="1"/>
</dbReference>
<evidence type="ECO:0000256" key="2">
    <source>
        <dbReference type="ARBA" id="ARBA00023315"/>
    </source>
</evidence>
<sequence length="171" mass="18994">MTLRPARAEDASSLAAIAVEVWVGTYLRDGVSGFFADYVFEHLTPDTFGALIADPKEHIVVSERGQGINGFIRISEDKPAEVSGCSDVEITTLYLQPRHHGQGIGRTLLRRGLGICASLGAPNPWLMVNAENVQARAFYSHQGFDEIGHTFFRIQDDAYRNEILTYRPDKK</sequence>
<dbReference type="EC" id="2.3.1.-" evidence="4"/>
<dbReference type="InterPro" id="IPR016181">
    <property type="entry name" value="Acyl_CoA_acyltransferase"/>
</dbReference>
<dbReference type="AlphaFoldDB" id="A0A2R8C609"/>
<dbReference type="PANTHER" id="PTHR43877">
    <property type="entry name" value="AMINOALKYLPHOSPHONATE N-ACETYLTRANSFERASE-RELATED-RELATED"/>
    <property type="match status" value="1"/>
</dbReference>
<dbReference type="RefSeq" id="WP_108786142.1">
    <property type="nucleotide sequence ID" value="NZ_ONZG01000003.1"/>
</dbReference>
<dbReference type="PROSITE" id="PS51186">
    <property type="entry name" value="GNAT"/>
    <property type="match status" value="1"/>
</dbReference>
<dbReference type="EMBL" id="ONZG01000003">
    <property type="protein sequence ID" value="SPJ27871.1"/>
    <property type="molecule type" value="Genomic_DNA"/>
</dbReference>
<dbReference type="GO" id="GO:0016747">
    <property type="term" value="F:acyltransferase activity, transferring groups other than amino-acyl groups"/>
    <property type="evidence" value="ECO:0007669"/>
    <property type="project" value="InterPro"/>
</dbReference>
<feature type="domain" description="N-acetyltransferase" evidence="3">
    <location>
        <begin position="1"/>
        <end position="166"/>
    </location>
</feature>
<evidence type="ECO:0000313" key="5">
    <source>
        <dbReference type="Proteomes" id="UP000244898"/>
    </source>
</evidence>
<dbReference type="Pfam" id="PF00583">
    <property type="entry name" value="Acetyltransf_1"/>
    <property type="match status" value="1"/>
</dbReference>
<dbReference type="OrthoDB" id="7205533at2"/>
<keyword evidence="1 4" id="KW-0808">Transferase</keyword>
<gene>
    <name evidence="4" type="ORF">TRM7615_01365</name>
</gene>
<name>A0A2R8C609_9RHOB</name>
<dbReference type="Proteomes" id="UP000244898">
    <property type="component" value="Unassembled WGS sequence"/>
</dbReference>
<evidence type="ECO:0000313" key="4">
    <source>
        <dbReference type="EMBL" id="SPJ27871.1"/>
    </source>
</evidence>
<accession>A0A2R8C609</accession>
<keyword evidence="5" id="KW-1185">Reference proteome</keyword>